<proteinExistence type="predicted"/>
<evidence type="ECO:0000313" key="2">
    <source>
        <dbReference type="Proteomes" id="UP000190675"/>
    </source>
</evidence>
<name>A0A1M5P280_9BRAD</name>
<evidence type="ECO:0000313" key="1">
    <source>
        <dbReference type="EMBL" id="SHG95900.1"/>
    </source>
</evidence>
<dbReference type="AlphaFoldDB" id="A0A1M5P280"/>
<protein>
    <recommendedName>
        <fullName evidence="3">DUF2171 domain-containing protein</fullName>
    </recommendedName>
</protein>
<dbReference type="SUPFAM" id="SSF50346">
    <property type="entry name" value="PRC-barrel domain"/>
    <property type="match status" value="1"/>
</dbReference>
<reference evidence="1 2" key="1">
    <citation type="submission" date="2016-11" db="EMBL/GenBank/DDBJ databases">
        <authorList>
            <person name="Jaros S."/>
            <person name="Januszkiewicz K."/>
            <person name="Wedrychowicz H."/>
        </authorList>
    </citation>
    <scope>NUCLEOTIDE SEQUENCE [LARGE SCALE GENOMIC DNA]</scope>
    <source>
        <strain evidence="1 2">GAS242</strain>
    </source>
</reference>
<sequence>MTKSRIKKNMEVVGADGVHIGIVDRIIAGRIRLAKADSGEGRHKGHHHHIDLGLVADIEGRTVRLSAVAATAVTFEEEKSGEPT</sequence>
<dbReference type="InterPro" id="IPR018684">
    <property type="entry name" value="DUF2171"/>
</dbReference>
<dbReference type="InterPro" id="IPR011033">
    <property type="entry name" value="PRC_barrel-like_sf"/>
</dbReference>
<dbReference type="EMBL" id="LT670818">
    <property type="protein sequence ID" value="SHG95900.1"/>
    <property type="molecule type" value="Genomic_DNA"/>
</dbReference>
<dbReference type="RefSeq" id="WP_079573717.1">
    <property type="nucleotide sequence ID" value="NZ_LT670818.1"/>
</dbReference>
<dbReference type="Pfam" id="PF09939">
    <property type="entry name" value="DUF2171"/>
    <property type="match status" value="1"/>
</dbReference>
<gene>
    <name evidence="1" type="ORF">SAMN05444169_4981</name>
</gene>
<organism evidence="1 2">
    <name type="scientific">Bradyrhizobium erythrophlei</name>
    <dbReference type="NCBI Taxonomy" id="1437360"/>
    <lineage>
        <taxon>Bacteria</taxon>
        <taxon>Pseudomonadati</taxon>
        <taxon>Pseudomonadota</taxon>
        <taxon>Alphaproteobacteria</taxon>
        <taxon>Hyphomicrobiales</taxon>
        <taxon>Nitrobacteraceae</taxon>
        <taxon>Bradyrhizobium</taxon>
    </lineage>
</organism>
<accession>A0A1M5P280</accession>
<evidence type="ECO:0008006" key="3">
    <source>
        <dbReference type="Google" id="ProtNLM"/>
    </source>
</evidence>
<dbReference type="Proteomes" id="UP000190675">
    <property type="component" value="Chromosome I"/>
</dbReference>
<dbReference type="OrthoDB" id="9803697at2"/>